<proteinExistence type="predicted"/>
<feature type="region of interest" description="Disordered" evidence="1">
    <location>
        <begin position="925"/>
        <end position="958"/>
    </location>
</feature>
<feature type="region of interest" description="Disordered" evidence="1">
    <location>
        <begin position="21"/>
        <end position="57"/>
    </location>
</feature>
<protein>
    <submittedName>
        <fullName evidence="2">Uncharacterized protein</fullName>
    </submittedName>
</protein>
<organism evidence="2 3">
    <name type="scientific">Effrenium voratum</name>
    <dbReference type="NCBI Taxonomy" id="2562239"/>
    <lineage>
        <taxon>Eukaryota</taxon>
        <taxon>Sar</taxon>
        <taxon>Alveolata</taxon>
        <taxon>Dinophyceae</taxon>
        <taxon>Suessiales</taxon>
        <taxon>Symbiodiniaceae</taxon>
        <taxon>Effrenium</taxon>
    </lineage>
</organism>
<sequence>MAIFAQPAAIPPHRLWMSPKKKALALTAAPQPNPKRQKGGTAKSSPEQDPAPFSDSPTVKQLRADYALLRPYLQASEPPLPWSGIGAYEDNECKSQLQSSGRYECTLGVNWVPELPFLHSFAPAWGQVQRTVDLWKADMTVEEDGQVVLTWPAVIALQAQEGCRPTPGDVKLLSNENVFLSFLHLWAEAVRNAEHNLIAACRVAARRMRVSFLLMKSAEDAEKAKWRLESSTHGVASTQTLRGWKRICGYVEVRNRLAAQHVDSSPDKVSCWLHAAGVDVKQKTLSGLFRAYDRLQAAKGCLVLLEEMDSRFGQDHFYSNSGVLTMLCERTACPRNPTLQADLLLWAVSCLAYRCTQPADGRVAALSPTTSRATRQQLDLTWVCVFFSPSKQRCFIPNCFGKEALTKQVGVELAQRRVIQYLSGKMQRRGSGSKVVLANYFVNFQDWQSRSPAQRAQILKQLDPSEIAVYSFMEQMLLGNIAIHQIVSQAVAEHYLVPAEVLLQKPAWKEDSILDLDVLCADPEPAEVLLAAAEAATPQPVQPEESRQGEPDPAQEEDLPEMPDAASAEQPLAPTRGSFFETLAVPSWLEDLLCKASLAAFEAAYHHAKMCAGLSELAHVTGCGQTSAESNIDLRVVHDLPTQVRETLKETEDACFFLIDPKCSYNPHGLARVCCGEQHIYRQVTSALSDAARAKDGFALWDARSVKTSKYLQTFIKAGVTEKHWRQRGVCTVRLLHHNREWDPECRDSRDCVRQRKARAGKSVNTSTSPDPLESLLLVGSAEFWDSLPRRERKYVDLPGHSGSLGWTRLSLRSASDRDANCILPLTKSLIWTGAPGLSEAYADEAPDGDEIVQAVPDEASPVSLCEWESPEELYAEVMHCYMPDKSRLVDILPGSGMKAVAAARMGKSYVGFVRSALHAALIRETGDIEETPHEAAQAEAGDNEGAGEAPSSPESDP</sequence>
<feature type="region of interest" description="Disordered" evidence="1">
    <location>
        <begin position="535"/>
        <end position="569"/>
    </location>
</feature>
<keyword evidence="3" id="KW-1185">Reference proteome</keyword>
<dbReference type="EMBL" id="CAUJNA010003864">
    <property type="protein sequence ID" value="CAJ1411260.1"/>
    <property type="molecule type" value="Genomic_DNA"/>
</dbReference>
<accession>A0AA36NFY3</accession>
<dbReference type="AlphaFoldDB" id="A0AA36NFY3"/>
<name>A0AA36NFY3_9DINO</name>
<comment type="caution">
    <text evidence="2">The sequence shown here is derived from an EMBL/GenBank/DDBJ whole genome shotgun (WGS) entry which is preliminary data.</text>
</comment>
<feature type="compositionally biased region" description="Basic and acidic residues" evidence="1">
    <location>
        <begin position="925"/>
        <end position="934"/>
    </location>
</feature>
<evidence type="ECO:0000256" key="1">
    <source>
        <dbReference type="SAM" id="MobiDB-lite"/>
    </source>
</evidence>
<dbReference type="Proteomes" id="UP001178507">
    <property type="component" value="Unassembled WGS sequence"/>
</dbReference>
<evidence type="ECO:0000313" key="2">
    <source>
        <dbReference type="EMBL" id="CAJ1411260.1"/>
    </source>
</evidence>
<evidence type="ECO:0000313" key="3">
    <source>
        <dbReference type="Proteomes" id="UP001178507"/>
    </source>
</evidence>
<gene>
    <name evidence="2" type="ORF">EVOR1521_LOCUS31875</name>
</gene>
<reference evidence="2" key="1">
    <citation type="submission" date="2023-08" db="EMBL/GenBank/DDBJ databases">
        <authorList>
            <person name="Chen Y."/>
            <person name="Shah S."/>
            <person name="Dougan E. K."/>
            <person name="Thang M."/>
            <person name="Chan C."/>
        </authorList>
    </citation>
    <scope>NUCLEOTIDE SEQUENCE</scope>
</reference>